<keyword evidence="1" id="KW-1133">Transmembrane helix</keyword>
<gene>
    <name evidence="2" type="ORF">ACFFI0_12085</name>
</gene>
<feature type="transmembrane region" description="Helical" evidence="1">
    <location>
        <begin position="125"/>
        <end position="143"/>
    </location>
</feature>
<keyword evidence="1" id="KW-0812">Transmembrane</keyword>
<proteinExistence type="predicted"/>
<evidence type="ECO:0000313" key="3">
    <source>
        <dbReference type="Proteomes" id="UP001589774"/>
    </source>
</evidence>
<dbReference type="EMBL" id="JBHLWO010000002">
    <property type="protein sequence ID" value="MFC0319053.1"/>
    <property type="molecule type" value="Genomic_DNA"/>
</dbReference>
<sequence length="155" mass="16334">MKFAINMLGGLAGALILNIIHESAKKLFKEAPEIDKVGQEAIKKTSRTVGITPPTGKKLYATTLLSDLASNTMYYSAIGKGDSQGLFWRGAGYGLTAGLGAIGLTKPLGLNDAPINKSMVSKILTVAWYTLGGIVAASAIKLLDMKNDHVVGRNN</sequence>
<name>A0ABV6HJI7_9SPHI</name>
<comment type="caution">
    <text evidence="2">The sequence shown here is derived from an EMBL/GenBank/DDBJ whole genome shotgun (WGS) entry which is preliminary data.</text>
</comment>
<reference evidence="2 3" key="1">
    <citation type="submission" date="2024-09" db="EMBL/GenBank/DDBJ databases">
        <authorList>
            <person name="Sun Q."/>
            <person name="Mori K."/>
        </authorList>
    </citation>
    <scope>NUCLEOTIDE SEQUENCE [LARGE SCALE GENOMIC DNA]</scope>
    <source>
        <strain evidence="2 3">CCM 7765</strain>
    </source>
</reference>
<evidence type="ECO:0000313" key="2">
    <source>
        <dbReference type="EMBL" id="MFC0319053.1"/>
    </source>
</evidence>
<accession>A0ABV6HJI7</accession>
<dbReference type="Proteomes" id="UP001589774">
    <property type="component" value="Unassembled WGS sequence"/>
</dbReference>
<dbReference type="RefSeq" id="WP_013666496.1">
    <property type="nucleotide sequence ID" value="NZ_JBHLWO010000002.1"/>
</dbReference>
<evidence type="ECO:0000256" key="1">
    <source>
        <dbReference type="SAM" id="Phobius"/>
    </source>
</evidence>
<keyword evidence="1" id="KW-0472">Membrane</keyword>
<protein>
    <submittedName>
        <fullName evidence="2">Uncharacterized protein</fullName>
    </submittedName>
</protein>
<keyword evidence="3" id="KW-1185">Reference proteome</keyword>
<feature type="transmembrane region" description="Helical" evidence="1">
    <location>
        <begin position="86"/>
        <end position="105"/>
    </location>
</feature>
<organism evidence="2 3">
    <name type="scientific">Olivibacter oleidegradans</name>
    <dbReference type="NCBI Taxonomy" id="760123"/>
    <lineage>
        <taxon>Bacteria</taxon>
        <taxon>Pseudomonadati</taxon>
        <taxon>Bacteroidota</taxon>
        <taxon>Sphingobacteriia</taxon>
        <taxon>Sphingobacteriales</taxon>
        <taxon>Sphingobacteriaceae</taxon>
        <taxon>Olivibacter</taxon>
    </lineage>
</organism>